<comment type="caution">
    <text evidence="1">The sequence shown here is derived from an EMBL/GenBank/DDBJ whole genome shotgun (WGS) entry which is preliminary data.</text>
</comment>
<dbReference type="SUPFAM" id="SSF49899">
    <property type="entry name" value="Concanavalin A-like lectins/glucanases"/>
    <property type="match status" value="1"/>
</dbReference>
<accession>A0ABT7D0G1</accession>
<dbReference type="InterPro" id="IPR013320">
    <property type="entry name" value="ConA-like_dom_sf"/>
</dbReference>
<name>A0ABT7D0G1_9BACT</name>
<dbReference type="EMBL" id="JASJOT010000053">
    <property type="protein sequence ID" value="MDJ1498652.1"/>
    <property type="molecule type" value="Genomic_DNA"/>
</dbReference>
<proteinExistence type="predicted"/>
<protein>
    <submittedName>
        <fullName evidence="1">Sialidase domain-containing protein</fullName>
    </submittedName>
</protein>
<keyword evidence="2" id="KW-1185">Reference proteome</keyword>
<dbReference type="RefSeq" id="WP_314005256.1">
    <property type="nucleotide sequence ID" value="NZ_JASJOT010000053.1"/>
</dbReference>
<dbReference type="Proteomes" id="UP001228581">
    <property type="component" value="Unassembled WGS sequence"/>
</dbReference>
<dbReference type="Gene3D" id="2.60.120.200">
    <property type="match status" value="1"/>
</dbReference>
<organism evidence="1 2">
    <name type="scientific">Xanthocytophaga flava</name>
    <dbReference type="NCBI Taxonomy" id="3048013"/>
    <lineage>
        <taxon>Bacteria</taxon>
        <taxon>Pseudomonadati</taxon>
        <taxon>Bacteroidota</taxon>
        <taxon>Cytophagia</taxon>
        <taxon>Cytophagales</taxon>
        <taxon>Rhodocytophagaceae</taxon>
        <taxon>Xanthocytophaga</taxon>
    </lineage>
</organism>
<evidence type="ECO:0000313" key="2">
    <source>
        <dbReference type="Proteomes" id="UP001228581"/>
    </source>
</evidence>
<gene>
    <name evidence="1" type="ORF">QNI19_37315</name>
</gene>
<reference evidence="1 2" key="1">
    <citation type="submission" date="2023-05" db="EMBL/GenBank/DDBJ databases">
        <authorList>
            <person name="Zhang X."/>
        </authorList>
    </citation>
    <scope>NUCLEOTIDE SEQUENCE [LARGE SCALE GENOMIC DNA]</scope>
    <source>
        <strain evidence="1 2">DM2B3-1</strain>
    </source>
</reference>
<sequence>MNIIYLYFLKLYYYSRKTYQKPNSAIWRIIVCLGFFLHIPKTDAQNGPGGIGDASTNQLWLDASKLSFSSTTKITEWTDVSGNGLNAKQAALQNLPSFVPNVLNGKPVIRFSRSTFNTYLEVSGSSTVGTLFSNSNTIFAVAKAITGATSSASSSVGLYQSILTPVGYHSGIHVGGYPTATNIYYVNWLGGTIGGSPAPSTGNSFTSGYTQGNWFLATLKNQESASATTTSAYLNSNQVGSTTSNLLMTNYNNNLVRIGAANTSGDYSWGLNGDIAEIIVYNTALNPTQQFIVETYLATKYNLPFRTEYYSVRDGSFTGTIQGIGTLDGTEKNSSSSLGNFTLAEINNSLNSPNEFLFAGSQLVPVNTTTSDVAASVMQRSEKIWYLQKTGKIDASLTFTFDLPTSSFPPNNYPAKYCLLYRSDQSKNFTIVTTPQGLPLQPTVRTVTITLPFTSVKVTTHFLKFNVTDGTVASQDLVSGYYTIGRIADKAIWKANAISSEWNNIQNWEAGQVPTLETDVVINTCSICPILPANVSINTLSLNTGSVLDLKGYILTATKSLDIRQCTLKNTASQGGILRAFNINEVTGSVFSDQMTIEKTGGQTNTWSGGNLFKKRITILNQVGSTAPINMAAQADDIAEQ</sequence>
<evidence type="ECO:0000313" key="1">
    <source>
        <dbReference type="EMBL" id="MDJ1498652.1"/>
    </source>
</evidence>